<keyword evidence="5 11" id="KW-0067">ATP-binding</keyword>
<dbReference type="InterPro" id="IPR014016">
    <property type="entry name" value="UvrD-like_ATP-bd"/>
</dbReference>
<dbReference type="EMBL" id="AMFJ01000945">
    <property type="protein sequence ID" value="EKE26115.1"/>
    <property type="molecule type" value="Genomic_DNA"/>
</dbReference>
<dbReference type="GO" id="GO:0003677">
    <property type="term" value="F:DNA binding"/>
    <property type="evidence" value="ECO:0007669"/>
    <property type="project" value="UniProtKB-KW"/>
</dbReference>
<feature type="non-terminal residue" evidence="14">
    <location>
        <position position="511"/>
    </location>
</feature>
<dbReference type="InterPro" id="IPR014017">
    <property type="entry name" value="DNA_helicase_UvrD-like_C"/>
</dbReference>
<feature type="domain" description="UvrD-like helicase C-terminal" evidence="13">
    <location>
        <begin position="288"/>
        <end position="511"/>
    </location>
</feature>
<evidence type="ECO:0000256" key="2">
    <source>
        <dbReference type="ARBA" id="ARBA00022741"/>
    </source>
</evidence>
<dbReference type="Pfam" id="PF00580">
    <property type="entry name" value="UvrD-helicase"/>
    <property type="match status" value="1"/>
</dbReference>
<dbReference type="InterPro" id="IPR013986">
    <property type="entry name" value="DExx_box_DNA_helicase_dom_sf"/>
</dbReference>
<keyword evidence="2 11" id="KW-0547">Nucleotide-binding</keyword>
<evidence type="ECO:0000256" key="5">
    <source>
        <dbReference type="ARBA" id="ARBA00022840"/>
    </source>
</evidence>
<dbReference type="Pfam" id="PF13361">
    <property type="entry name" value="UvrD_C"/>
    <property type="match status" value="1"/>
</dbReference>
<keyword evidence="3 11" id="KW-0378">Hydrolase</keyword>
<dbReference type="Gene3D" id="1.10.10.160">
    <property type="match status" value="1"/>
</dbReference>
<organism evidence="14">
    <name type="scientific">uncultured bacterium</name>
    <name type="common">gcode 4</name>
    <dbReference type="NCBI Taxonomy" id="1234023"/>
    <lineage>
        <taxon>Bacteria</taxon>
        <taxon>environmental samples</taxon>
    </lineage>
</organism>
<evidence type="ECO:0000256" key="4">
    <source>
        <dbReference type="ARBA" id="ARBA00022806"/>
    </source>
</evidence>
<dbReference type="AlphaFoldDB" id="K2GS44"/>
<evidence type="ECO:0000256" key="6">
    <source>
        <dbReference type="ARBA" id="ARBA00023125"/>
    </source>
</evidence>
<dbReference type="PANTHER" id="PTHR11070:SF2">
    <property type="entry name" value="ATP-DEPENDENT DNA HELICASE SRS2"/>
    <property type="match status" value="1"/>
</dbReference>
<keyword evidence="7" id="KW-0413">Isomerase</keyword>
<protein>
    <recommendedName>
        <fullName evidence="9">DNA 3'-5' helicase</fullName>
        <ecNumber evidence="9">5.6.2.4</ecNumber>
    </recommendedName>
</protein>
<comment type="catalytic activity">
    <reaction evidence="10">
        <text>ATP + H2O = ADP + phosphate + H(+)</text>
        <dbReference type="Rhea" id="RHEA:13065"/>
        <dbReference type="ChEBI" id="CHEBI:15377"/>
        <dbReference type="ChEBI" id="CHEBI:15378"/>
        <dbReference type="ChEBI" id="CHEBI:30616"/>
        <dbReference type="ChEBI" id="CHEBI:43474"/>
        <dbReference type="ChEBI" id="CHEBI:456216"/>
        <dbReference type="EC" id="5.6.2.4"/>
    </reaction>
</comment>
<dbReference type="PROSITE" id="PS51198">
    <property type="entry name" value="UVRD_HELICASE_ATP_BIND"/>
    <property type="match status" value="1"/>
</dbReference>
<evidence type="ECO:0000256" key="8">
    <source>
        <dbReference type="ARBA" id="ARBA00034617"/>
    </source>
</evidence>
<evidence type="ECO:0000259" key="13">
    <source>
        <dbReference type="PROSITE" id="PS51217"/>
    </source>
</evidence>
<keyword evidence="4 11" id="KW-0347">Helicase</keyword>
<accession>K2GS44</accession>
<dbReference type="Gene3D" id="1.10.486.10">
    <property type="entry name" value="PCRA, domain 4"/>
    <property type="match status" value="1"/>
</dbReference>
<sequence length="511" mass="61376">MLNTEQEKAVKQIEWPLLILAGAGAGKTHTLTQRVAYMIKEIWIRSDSILCVTFTNKAAREMKERIWSSLWIEGENVSFYRSQNFPVVWTFHSIWVYFLRLFIDRIGYEKNFIIYDEDDKIKLIKDILEAKNIDTKEFPARKVAYAIWWAKNLWADAQMFSKSVWNYFQSIVSDVFVEYEKRLKAYNALDFDDILLKTFDILNIKEVLDYFHNRFRYFLVDEYQDTNEIQYKIVNLLASKTRNICVVWDDWQGIYSWRWANIQNIFHFQRDYKDCVVVKLEQNYRSTKNIIESANSVIKNNAGIMDKTLWTDNTQGSFIKIIEAYDEKNESAKIVEIIWDRLDEDENFAVLYRTNWQSRLIEEALLNKWIPYKVYGWVKFYERKEIKDILAYIRLIANPNDLISLKRIINVPSRKIWQKSVDVLIDYSYNYGLSPIDVMDNIDEVTELWPSARNSIKWFKEMCNDFNKFIDENSIELLMKEIIKKIWYEEYLLDEYGKDECEGKIENLKEF</sequence>
<comment type="catalytic activity">
    <reaction evidence="8">
        <text>Couples ATP hydrolysis with the unwinding of duplex DNA by translocating in the 3'-5' direction.</text>
        <dbReference type="EC" id="5.6.2.4"/>
    </reaction>
</comment>
<dbReference type="GO" id="GO:0005524">
    <property type="term" value="F:ATP binding"/>
    <property type="evidence" value="ECO:0007669"/>
    <property type="project" value="UniProtKB-UniRule"/>
</dbReference>
<feature type="domain" description="UvrD-like helicase ATP-binding" evidence="12">
    <location>
        <begin position="1"/>
        <end position="287"/>
    </location>
</feature>
<dbReference type="InterPro" id="IPR000212">
    <property type="entry name" value="DNA_helicase_UvrD/REP"/>
</dbReference>
<keyword evidence="6" id="KW-0238">DNA-binding</keyword>
<dbReference type="PROSITE" id="PS51217">
    <property type="entry name" value="UVRD_HELICASE_CTER"/>
    <property type="match status" value="1"/>
</dbReference>
<comment type="caution">
    <text evidence="14">The sequence shown here is derived from an EMBL/GenBank/DDBJ whole genome shotgun (WGS) entry which is preliminary data.</text>
</comment>
<gene>
    <name evidence="14" type="ORF">ACD_4C00429G0001</name>
</gene>
<feature type="binding site" evidence="11">
    <location>
        <begin position="21"/>
        <end position="28"/>
    </location>
    <ligand>
        <name>ATP</name>
        <dbReference type="ChEBI" id="CHEBI:30616"/>
    </ligand>
</feature>
<evidence type="ECO:0000256" key="1">
    <source>
        <dbReference type="ARBA" id="ARBA00009922"/>
    </source>
</evidence>
<evidence type="ECO:0000256" key="11">
    <source>
        <dbReference type="PROSITE-ProRule" id="PRU00560"/>
    </source>
</evidence>
<dbReference type="Gene3D" id="3.40.50.300">
    <property type="entry name" value="P-loop containing nucleotide triphosphate hydrolases"/>
    <property type="match status" value="2"/>
</dbReference>
<dbReference type="PANTHER" id="PTHR11070">
    <property type="entry name" value="UVRD / RECB / PCRA DNA HELICASE FAMILY MEMBER"/>
    <property type="match status" value="1"/>
</dbReference>
<evidence type="ECO:0000256" key="7">
    <source>
        <dbReference type="ARBA" id="ARBA00023235"/>
    </source>
</evidence>
<evidence type="ECO:0000256" key="10">
    <source>
        <dbReference type="ARBA" id="ARBA00048988"/>
    </source>
</evidence>
<evidence type="ECO:0000259" key="12">
    <source>
        <dbReference type="PROSITE" id="PS51198"/>
    </source>
</evidence>
<proteinExistence type="inferred from homology"/>
<dbReference type="GO" id="GO:0005829">
    <property type="term" value="C:cytosol"/>
    <property type="evidence" value="ECO:0007669"/>
    <property type="project" value="TreeGrafter"/>
</dbReference>
<evidence type="ECO:0000256" key="3">
    <source>
        <dbReference type="ARBA" id="ARBA00022801"/>
    </source>
</evidence>
<dbReference type="GO" id="GO:0000725">
    <property type="term" value="P:recombinational repair"/>
    <property type="evidence" value="ECO:0007669"/>
    <property type="project" value="TreeGrafter"/>
</dbReference>
<reference evidence="14" key="1">
    <citation type="journal article" date="2012" name="Science">
        <title>Fermentation, hydrogen, and sulfur metabolism in multiple uncultivated bacterial phyla.</title>
        <authorList>
            <person name="Wrighton K.C."/>
            <person name="Thomas B.C."/>
            <person name="Sharon I."/>
            <person name="Miller C.S."/>
            <person name="Castelle C.J."/>
            <person name="VerBerkmoes N.C."/>
            <person name="Wilkins M.J."/>
            <person name="Hettich R.L."/>
            <person name="Lipton M.S."/>
            <person name="Williams K.H."/>
            <person name="Long P.E."/>
            <person name="Banfield J.F."/>
        </authorList>
    </citation>
    <scope>NUCLEOTIDE SEQUENCE [LARGE SCALE GENOMIC DNA]</scope>
</reference>
<dbReference type="InterPro" id="IPR027417">
    <property type="entry name" value="P-loop_NTPase"/>
</dbReference>
<dbReference type="GO" id="GO:0033202">
    <property type="term" value="C:DNA helicase complex"/>
    <property type="evidence" value="ECO:0007669"/>
    <property type="project" value="TreeGrafter"/>
</dbReference>
<dbReference type="GO" id="GO:0016787">
    <property type="term" value="F:hydrolase activity"/>
    <property type="evidence" value="ECO:0007669"/>
    <property type="project" value="UniProtKB-UniRule"/>
</dbReference>
<dbReference type="EC" id="5.6.2.4" evidence="9"/>
<evidence type="ECO:0000313" key="14">
    <source>
        <dbReference type="EMBL" id="EKE26115.1"/>
    </source>
</evidence>
<name>K2GS44_9BACT</name>
<evidence type="ECO:0000256" key="9">
    <source>
        <dbReference type="ARBA" id="ARBA00034808"/>
    </source>
</evidence>
<dbReference type="SUPFAM" id="SSF52540">
    <property type="entry name" value="P-loop containing nucleoside triphosphate hydrolases"/>
    <property type="match status" value="1"/>
</dbReference>
<dbReference type="CDD" id="cd17932">
    <property type="entry name" value="DEXQc_UvrD"/>
    <property type="match status" value="1"/>
</dbReference>
<dbReference type="GO" id="GO:0043138">
    <property type="term" value="F:3'-5' DNA helicase activity"/>
    <property type="evidence" value="ECO:0007669"/>
    <property type="project" value="UniProtKB-EC"/>
</dbReference>
<comment type="similarity">
    <text evidence="1">Belongs to the helicase family. UvrD subfamily.</text>
</comment>